<keyword evidence="1" id="KW-0732">Signal</keyword>
<accession>A0A848L4P8</accession>
<sequence length="150" mass="15242">MPSPILFRRTLIVAALLASAALPTAATASAQPGDSYFFTTPSGQWHCGIVVSDGPAWAGCRGPVPASAPNVQGGGVASIHPNGVAVTSGQHAVLRFYSDVSVDPPGAHVLPYGRTVSAAGIDCRVDPTSGVTCRVGDHGFTISAASYQLR</sequence>
<evidence type="ECO:0000256" key="1">
    <source>
        <dbReference type="SAM" id="SignalP"/>
    </source>
</evidence>
<dbReference type="InterPro" id="IPR006311">
    <property type="entry name" value="TAT_signal"/>
</dbReference>
<feature type="chain" id="PRO_5032478242" evidence="1">
    <location>
        <begin position="31"/>
        <end position="150"/>
    </location>
</feature>
<organism evidence="2 3">
    <name type="scientific">Gordonia asplenii</name>
    <dbReference type="NCBI Taxonomy" id="2725283"/>
    <lineage>
        <taxon>Bacteria</taxon>
        <taxon>Bacillati</taxon>
        <taxon>Actinomycetota</taxon>
        <taxon>Actinomycetes</taxon>
        <taxon>Mycobacteriales</taxon>
        <taxon>Gordoniaceae</taxon>
        <taxon>Gordonia</taxon>
    </lineage>
</organism>
<evidence type="ECO:0000313" key="3">
    <source>
        <dbReference type="Proteomes" id="UP000550729"/>
    </source>
</evidence>
<dbReference type="PROSITE" id="PS51318">
    <property type="entry name" value="TAT"/>
    <property type="match status" value="1"/>
</dbReference>
<gene>
    <name evidence="2" type="ORF">HH308_20305</name>
</gene>
<dbReference type="Proteomes" id="UP000550729">
    <property type="component" value="Unassembled WGS sequence"/>
</dbReference>
<keyword evidence="3" id="KW-1185">Reference proteome</keyword>
<reference evidence="2 3" key="1">
    <citation type="submission" date="2020-04" db="EMBL/GenBank/DDBJ databases">
        <title>Gordonia sp. nov. TBRC 11910.</title>
        <authorList>
            <person name="Suriyachadkun C."/>
        </authorList>
    </citation>
    <scope>NUCLEOTIDE SEQUENCE [LARGE SCALE GENOMIC DNA]</scope>
    <source>
        <strain evidence="2 3">TBRC 11910</strain>
    </source>
</reference>
<protein>
    <submittedName>
        <fullName evidence="2">Uncharacterized protein</fullName>
    </submittedName>
</protein>
<feature type="signal peptide" evidence="1">
    <location>
        <begin position="1"/>
        <end position="30"/>
    </location>
</feature>
<name>A0A848L4P8_9ACTN</name>
<evidence type="ECO:0000313" key="2">
    <source>
        <dbReference type="EMBL" id="NMO03563.1"/>
    </source>
</evidence>
<dbReference type="RefSeq" id="WP_170196068.1">
    <property type="nucleotide sequence ID" value="NZ_JABBNB010000024.1"/>
</dbReference>
<dbReference type="AlphaFoldDB" id="A0A848L4P8"/>
<proteinExistence type="predicted"/>
<dbReference type="EMBL" id="JABBNB010000024">
    <property type="protein sequence ID" value="NMO03563.1"/>
    <property type="molecule type" value="Genomic_DNA"/>
</dbReference>
<comment type="caution">
    <text evidence="2">The sequence shown here is derived from an EMBL/GenBank/DDBJ whole genome shotgun (WGS) entry which is preliminary data.</text>
</comment>